<dbReference type="Proteomes" id="UP000002051">
    <property type="component" value="Unassembled WGS sequence"/>
</dbReference>
<dbReference type="GO" id="GO:0005975">
    <property type="term" value="P:carbohydrate metabolic process"/>
    <property type="evidence" value="ECO:0007669"/>
    <property type="project" value="InterPro"/>
</dbReference>
<dbReference type="InterPro" id="IPR001360">
    <property type="entry name" value="Glyco_hydro_1"/>
</dbReference>
<reference evidence="5" key="3">
    <citation type="submission" date="2015-04" db="UniProtKB">
        <authorList>
            <consortium name="EnsemblPlants"/>
        </authorList>
    </citation>
    <scope>IDENTIFICATION</scope>
    <source>
        <strain evidence="5">cv. Jemalong A17</strain>
    </source>
</reference>
<evidence type="ECO:0000256" key="1">
    <source>
        <dbReference type="ARBA" id="ARBA00010838"/>
    </source>
</evidence>
<evidence type="ECO:0000313" key="4">
    <source>
        <dbReference type="EMBL" id="RHN45692.1"/>
    </source>
</evidence>
<dbReference type="eggNOG" id="KOG0626">
    <property type="taxonomic scope" value="Eukaryota"/>
</dbReference>
<dbReference type="OrthoDB" id="1332614at2759"/>
<dbReference type="Proteomes" id="UP000265566">
    <property type="component" value="Chromosome 7"/>
</dbReference>
<dbReference type="Pfam" id="PF00232">
    <property type="entry name" value="Glyco_hydro_1"/>
    <property type="match status" value="1"/>
</dbReference>
<name>G7KX08_MEDTR</name>
<dbReference type="GO" id="GO:0008422">
    <property type="term" value="F:beta-glucosidase activity"/>
    <property type="evidence" value="ECO:0000318"/>
    <property type="project" value="GO_Central"/>
</dbReference>
<dbReference type="EMBL" id="CM001223">
    <property type="protein sequence ID" value="AES78958.1"/>
    <property type="molecule type" value="Genomic_DNA"/>
</dbReference>
<sequence length="537" mass="61247">MEKMEILSSLRITKTVLAILSLVLLSNIRVQAQGILLLPSQKPSQRETRVIQIGEGATTNAHDSMLKFVNSSSFPNRETFPRGFLFGAGTSAPQIEGGSHEGGRGLGIFDEIYSGADKFDTKIEHYTRYKKDVQKLKILGVNSYRFSISWNRVIPDGTLKGGINKEGINFYNNLINELLNNGIEPFVTILHLDYPLALQKKFGGFSNHSNVKHFKDYSELLFKTYGDRVKHWTTFNEPEVQAVFEAVYNVGKLSTDPCPTTKICTEVYTKLHNFLIAHAMASKLYKSKFQAIQEGEIGLVISSESYFPYSSKLEDVDAAQRLTDFTWGWVLEPLFHGDYPQIMRKLVGKRLPKFTKNEKEMLKGSIDFIGINYYTSHFVRHEPNRTKVTGGYFDALANTEDINAEGKTLGYLDQYGGRYVYPEGLYNFLLYIKKKYKNPKIYITENGIPSIKIPNPLKDKHRIAFITAHINATKTAIDDGVNVRGYFAWAAFDTFDFKDGYSHNMGLYHVDFNDCLKRIPTDTAKWYKKYLTRDLKE</sequence>
<keyword evidence="6" id="KW-1185">Reference proteome</keyword>
<dbReference type="HOGENOM" id="CLU_001859_1_3_1"/>
<keyword evidence="3" id="KW-0378">Hydrolase</keyword>
<gene>
    <name evidence="5" type="primary">11438895</name>
    <name evidence="3" type="ordered locus">MTR_7g051510</name>
    <name evidence="4" type="ORF">MtrunA17_Chr7g0234091</name>
</gene>
<dbReference type="Gene3D" id="3.20.20.80">
    <property type="entry name" value="Glycosidases"/>
    <property type="match status" value="1"/>
</dbReference>
<dbReference type="OMA" id="PTMIQHY"/>
<reference evidence="4" key="4">
    <citation type="journal article" date="2018" name="Nat. Plants">
        <title>Whole-genome landscape of Medicago truncatula symbiotic genes.</title>
        <authorList>
            <person name="Pecrix Y."/>
            <person name="Gamas P."/>
            <person name="Carrere S."/>
        </authorList>
    </citation>
    <scope>NUCLEOTIDE SEQUENCE</scope>
    <source>
        <tissue evidence="4">Leaves</tissue>
    </source>
</reference>
<dbReference type="SUPFAM" id="SSF51445">
    <property type="entry name" value="(Trans)glycosidases"/>
    <property type="match status" value="1"/>
</dbReference>
<keyword evidence="4" id="KW-0326">Glycosidase</keyword>
<dbReference type="EMBL" id="PSQE01000007">
    <property type="protein sequence ID" value="RHN45692.1"/>
    <property type="molecule type" value="Genomic_DNA"/>
</dbReference>
<protein>
    <submittedName>
        <fullName evidence="3">Glycoside hydrolase family 1 protein</fullName>
    </submittedName>
    <submittedName>
        <fullName evidence="4">Putative glycosidase</fullName>
        <ecNumber evidence="4">3.2.1.-</ecNumber>
    </submittedName>
</protein>
<dbReference type="KEGG" id="mtr:11438895"/>
<dbReference type="EC" id="3.2.1.-" evidence="4"/>
<dbReference type="PRINTS" id="PR00131">
    <property type="entry name" value="GLHYDRLASE1"/>
</dbReference>
<proteinExistence type="inferred from homology"/>
<dbReference type="EnsemblPlants" id="AES78958">
    <property type="protein sequence ID" value="AES78958"/>
    <property type="gene ID" value="MTR_7g051510"/>
</dbReference>
<dbReference type="Gramene" id="rna40075">
    <property type="protein sequence ID" value="RHN45692.1"/>
    <property type="gene ID" value="gene40075"/>
</dbReference>
<dbReference type="FunFam" id="3.20.20.80:FF:000041">
    <property type="entry name" value="Beta-glucosidase 7"/>
    <property type="match status" value="1"/>
</dbReference>
<evidence type="ECO:0000313" key="3">
    <source>
        <dbReference type="EMBL" id="AES78958.1"/>
    </source>
</evidence>
<dbReference type="InterPro" id="IPR017853">
    <property type="entry name" value="GH"/>
</dbReference>
<dbReference type="AlphaFoldDB" id="G7KX08"/>
<dbReference type="PANTHER" id="PTHR10353:SF154">
    <property type="entry name" value="BETA-GLUCOSIDASE 9-RELATED"/>
    <property type="match status" value="1"/>
</dbReference>
<dbReference type="STRING" id="3880.G7KX08"/>
<evidence type="ECO:0000256" key="2">
    <source>
        <dbReference type="RuleBase" id="RU003690"/>
    </source>
</evidence>
<dbReference type="PaxDb" id="3880-AES78958"/>
<evidence type="ECO:0000313" key="6">
    <source>
        <dbReference type="Proteomes" id="UP000002051"/>
    </source>
</evidence>
<reference evidence="3 6" key="2">
    <citation type="journal article" date="2014" name="BMC Genomics">
        <title>An improved genome release (version Mt4.0) for the model legume Medicago truncatula.</title>
        <authorList>
            <person name="Tang H."/>
            <person name="Krishnakumar V."/>
            <person name="Bidwell S."/>
            <person name="Rosen B."/>
            <person name="Chan A."/>
            <person name="Zhou S."/>
            <person name="Gentzbittel L."/>
            <person name="Childs K.L."/>
            <person name="Yandell M."/>
            <person name="Gundlach H."/>
            <person name="Mayer K.F."/>
            <person name="Schwartz D.C."/>
            <person name="Town C.D."/>
        </authorList>
    </citation>
    <scope>GENOME REANNOTATION</scope>
    <source>
        <strain evidence="5 6">cv. Jemalong A17</strain>
    </source>
</reference>
<reference evidence="3 6" key="1">
    <citation type="journal article" date="2011" name="Nature">
        <title>The Medicago genome provides insight into the evolution of rhizobial symbioses.</title>
        <authorList>
            <person name="Young N.D."/>
            <person name="Debelle F."/>
            <person name="Oldroyd G.E."/>
            <person name="Geurts R."/>
            <person name="Cannon S.B."/>
            <person name="Udvardi M.K."/>
            <person name="Benedito V.A."/>
            <person name="Mayer K.F."/>
            <person name="Gouzy J."/>
            <person name="Schoof H."/>
            <person name="Van de Peer Y."/>
            <person name="Proost S."/>
            <person name="Cook D.R."/>
            <person name="Meyers B.C."/>
            <person name="Spannagl M."/>
            <person name="Cheung F."/>
            <person name="De Mita S."/>
            <person name="Krishnakumar V."/>
            <person name="Gundlach H."/>
            <person name="Zhou S."/>
            <person name="Mudge J."/>
            <person name="Bharti A.K."/>
            <person name="Murray J.D."/>
            <person name="Naoumkina M.A."/>
            <person name="Rosen B."/>
            <person name="Silverstein K.A."/>
            <person name="Tang H."/>
            <person name="Rombauts S."/>
            <person name="Zhao P.X."/>
            <person name="Zhou P."/>
            <person name="Barbe V."/>
            <person name="Bardou P."/>
            <person name="Bechner M."/>
            <person name="Bellec A."/>
            <person name="Berger A."/>
            <person name="Berges H."/>
            <person name="Bidwell S."/>
            <person name="Bisseling T."/>
            <person name="Choisne N."/>
            <person name="Couloux A."/>
            <person name="Denny R."/>
            <person name="Deshpande S."/>
            <person name="Dai X."/>
            <person name="Doyle J.J."/>
            <person name="Dudez A.M."/>
            <person name="Farmer A.D."/>
            <person name="Fouteau S."/>
            <person name="Franken C."/>
            <person name="Gibelin C."/>
            <person name="Gish J."/>
            <person name="Goldstein S."/>
            <person name="Gonzalez A.J."/>
            <person name="Green P.J."/>
            <person name="Hallab A."/>
            <person name="Hartog M."/>
            <person name="Hua A."/>
            <person name="Humphray S.J."/>
            <person name="Jeong D.H."/>
            <person name="Jing Y."/>
            <person name="Jocker A."/>
            <person name="Kenton S.M."/>
            <person name="Kim D.J."/>
            <person name="Klee K."/>
            <person name="Lai H."/>
            <person name="Lang C."/>
            <person name="Lin S."/>
            <person name="Macmil S.L."/>
            <person name="Magdelenat G."/>
            <person name="Matthews L."/>
            <person name="McCorrison J."/>
            <person name="Monaghan E.L."/>
            <person name="Mun J.H."/>
            <person name="Najar F.Z."/>
            <person name="Nicholson C."/>
            <person name="Noirot C."/>
            <person name="O'Bleness M."/>
            <person name="Paule C.R."/>
            <person name="Poulain J."/>
            <person name="Prion F."/>
            <person name="Qin B."/>
            <person name="Qu C."/>
            <person name="Retzel E.F."/>
            <person name="Riddle C."/>
            <person name="Sallet E."/>
            <person name="Samain S."/>
            <person name="Samson N."/>
            <person name="Sanders I."/>
            <person name="Saurat O."/>
            <person name="Scarpelli C."/>
            <person name="Schiex T."/>
            <person name="Segurens B."/>
            <person name="Severin A.J."/>
            <person name="Sherrier D.J."/>
            <person name="Shi R."/>
            <person name="Sims S."/>
            <person name="Singer S.R."/>
            <person name="Sinharoy S."/>
            <person name="Sterck L."/>
            <person name="Viollet A."/>
            <person name="Wang B.B."/>
            <person name="Wang K."/>
            <person name="Wang M."/>
            <person name="Wang X."/>
            <person name="Warfsmann J."/>
            <person name="Weissenbach J."/>
            <person name="White D.D."/>
            <person name="White J.D."/>
            <person name="Wiley G.B."/>
            <person name="Wincker P."/>
            <person name="Xing Y."/>
            <person name="Yang L."/>
            <person name="Yao Z."/>
            <person name="Ying F."/>
            <person name="Zhai J."/>
            <person name="Zhou L."/>
            <person name="Zuber A."/>
            <person name="Denarie J."/>
            <person name="Dixon R.A."/>
            <person name="May G.D."/>
            <person name="Schwartz D.C."/>
            <person name="Rogers J."/>
            <person name="Quetier F."/>
            <person name="Town C.D."/>
            <person name="Roe B.A."/>
        </authorList>
    </citation>
    <scope>NUCLEOTIDE SEQUENCE [LARGE SCALE GENOMIC DNA]</scope>
    <source>
        <strain evidence="3">A17</strain>
        <strain evidence="5 6">cv. Jemalong A17</strain>
    </source>
</reference>
<accession>G7KX08</accession>
<evidence type="ECO:0000313" key="5">
    <source>
        <dbReference type="EnsemblPlants" id="AES78958"/>
    </source>
</evidence>
<dbReference type="PANTHER" id="PTHR10353">
    <property type="entry name" value="GLYCOSYL HYDROLASE"/>
    <property type="match status" value="1"/>
</dbReference>
<comment type="similarity">
    <text evidence="1 2">Belongs to the glycosyl hydrolase 1 family.</text>
</comment>
<organism evidence="3 6">
    <name type="scientific">Medicago truncatula</name>
    <name type="common">Barrel medic</name>
    <name type="synonym">Medicago tribuloides</name>
    <dbReference type="NCBI Taxonomy" id="3880"/>
    <lineage>
        <taxon>Eukaryota</taxon>
        <taxon>Viridiplantae</taxon>
        <taxon>Streptophyta</taxon>
        <taxon>Embryophyta</taxon>
        <taxon>Tracheophyta</taxon>
        <taxon>Spermatophyta</taxon>
        <taxon>Magnoliopsida</taxon>
        <taxon>eudicotyledons</taxon>
        <taxon>Gunneridae</taxon>
        <taxon>Pentapetalae</taxon>
        <taxon>rosids</taxon>
        <taxon>fabids</taxon>
        <taxon>Fabales</taxon>
        <taxon>Fabaceae</taxon>
        <taxon>Papilionoideae</taxon>
        <taxon>50 kb inversion clade</taxon>
        <taxon>NPAAA clade</taxon>
        <taxon>Hologalegina</taxon>
        <taxon>IRL clade</taxon>
        <taxon>Trifolieae</taxon>
        <taxon>Medicago</taxon>
    </lineage>
</organism>